<feature type="binding site" evidence="12">
    <location>
        <position position="539"/>
    </location>
    <ligand>
        <name>Zn(2+)</name>
        <dbReference type="ChEBI" id="CHEBI:29105"/>
        <label>2</label>
    </ligand>
</feature>
<feature type="binding site" evidence="12">
    <location>
        <position position="536"/>
    </location>
    <ligand>
        <name>Zn(2+)</name>
        <dbReference type="ChEBI" id="CHEBI:29105"/>
        <label>2</label>
    </ligand>
</feature>
<dbReference type="PANTHER" id="PTHR30580:SF0">
    <property type="entry name" value="PRIMOSOMAL PROTEIN N"/>
    <property type="match status" value="1"/>
</dbReference>
<dbReference type="EMBL" id="WERV01000007">
    <property type="protein sequence ID" value="MDV7715820.1"/>
    <property type="molecule type" value="Genomic_DNA"/>
</dbReference>
<evidence type="ECO:0000259" key="13">
    <source>
        <dbReference type="PROSITE" id="PS51192"/>
    </source>
</evidence>
<dbReference type="InterPro" id="IPR027417">
    <property type="entry name" value="P-loop_NTPase"/>
</dbReference>
<keyword evidence="5 12" id="KW-0378">Hydrolase</keyword>
<proteinExistence type="inferred from homology"/>
<evidence type="ECO:0000313" key="16">
    <source>
        <dbReference type="Proteomes" id="UP001281024"/>
    </source>
</evidence>
<dbReference type="NCBIfam" id="NF004066">
    <property type="entry name" value="PRK05580.1-3"/>
    <property type="match status" value="1"/>
</dbReference>
<dbReference type="CDD" id="cd18804">
    <property type="entry name" value="SF2_C_priA"/>
    <property type="match status" value="1"/>
</dbReference>
<dbReference type="Pfam" id="PF18319">
    <property type="entry name" value="Zn_ribbon_PriA"/>
    <property type="match status" value="1"/>
</dbReference>
<dbReference type="Pfam" id="PF17764">
    <property type="entry name" value="PriA_3primeBD"/>
    <property type="match status" value="1"/>
</dbReference>
<feature type="binding site" evidence="12">
    <location>
        <position position="518"/>
    </location>
    <ligand>
        <name>Zn(2+)</name>
        <dbReference type="ChEBI" id="CHEBI:29105"/>
        <label>2</label>
    </ligand>
</feature>
<keyword evidence="8 12" id="KW-0067">ATP-binding</keyword>
<dbReference type="GO" id="GO:0006269">
    <property type="term" value="P:DNA replication, synthesis of primer"/>
    <property type="evidence" value="ECO:0007669"/>
    <property type="project" value="UniProtKB-KW"/>
</dbReference>
<evidence type="ECO:0000256" key="2">
    <source>
        <dbReference type="ARBA" id="ARBA00022705"/>
    </source>
</evidence>
<dbReference type="GO" id="GO:0006310">
    <property type="term" value="P:DNA recombination"/>
    <property type="evidence" value="ECO:0007669"/>
    <property type="project" value="InterPro"/>
</dbReference>
<comment type="catalytic activity">
    <reaction evidence="12">
        <text>Couples ATP hydrolysis with the unwinding of duplex DNA by translocating in the 3'-5' direction.</text>
        <dbReference type="EC" id="5.6.2.4"/>
    </reaction>
</comment>
<comment type="catalytic activity">
    <reaction evidence="11 12">
        <text>ATP + H2O = ADP + phosphate + H(+)</text>
        <dbReference type="Rhea" id="RHEA:13065"/>
        <dbReference type="ChEBI" id="CHEBI:15377"/>
        <dbReference type="ChEBI" id="CHEBI:15378"/>
        <dbReference type="ChEBI" id="CHEBI:30616"/>
        <dbReference type="ChEBI" id="CHEBI:43474"/>
        <dbReference type="ChEBI" id="CHEBI:456216"/>
        <dbReference type="EC" id="5.6.2.4"/>
    </reaction>
</comment>
<evidence type="ECO:0000256" key="9">
    <source>
        <dbReference type="ARBA" id="ARBA00023125"/>
    </source>
</evidence>
<dbReference type="InterPro" id="IPR014001">
    <property type="entry name" value="Helicase_ATP-bd"/>
</dbReference>
<comment type="subunit">
    <text evidence="12">Component of the replication restart primosome.</text>
</comment>
<dbReference type="GO" id="GO:0006302">
    <property type="term" value="P:double-strand break repair"/>
    <property type="evidence" value="ECO:0007669"/>
    <property type="project" value="InterPro"/>
</dbReference>
<evidence type="ECO:0000256" key="11">
    <source>
        <dbReference type="ARBA" id="ARBA00048988"/>
    </source>
</evidence>
<dbReference type="InterPro" id="IPR042115">
    <property type="entry name" value="PriA_3primeBD_sf"/>
</dbReference>
<keyword evidence="3 12" id="KW-0479">Metal-binding</keyword>
<comment type="cofactor">
    <cofactor evidence="12">
        <name>Zn(2+)</name>
        <dbReference type="ChEBI" id="CHEBI:29105"/>
    </cofactor>
    <text evidence="12">Binds 2 zinc ions per subunit.</text>
</comment>
<feature type="binding site" evidence="12">
    <location>
        <position position="509"/>
    </location>
    <ligand>
        <name>Zn(2+)</name>
        <dbReference type="ChEBI" id="CHEBI:29105"/>
        <label>1</label>
    </ligand>
</feature>
<dbReference type="CDD" id="cd17929">
    <property type="entry name" value="DEXHc_priA"/>
    <property type="match status" value="1"/>
</dbReference>
<dbReference type="InterPro" id="IPR001650">
    <property type="entry name" value="Helicase_C-like"/>
</dbReference>
<dbReference type="GO" id="GO:0016787">
    <property type="term" value="F:hydrolase activity"/>
    <property type="evidence" value="ECO:0007669"/>
    <property type="project" value="UniProtKB-KW"/>
</dbReference>
<protein>
    <recommendedName>
        <fullName evidence="12">Replication restart protein PriA</fullName>
    </recommendedName>
    <alternativeName>
        <fullName evidence="12">ATP-dependent DNA helicase PriA</fullName>
        <ecNumber evidence="12">5.6.2.4</ecNumber>
    </alternativeName>
    <alternativeName>
        <fullName evidence="12">DNA 3'-5' helicase PriA</fullName>
    </alternativeName>
</protein>
<dbReference type="AlphaFoldDB" id="A0AAJ2UC08"/>
<evidence type="ECO:0000256" key="3">
    <source>
        <dbReference type="ARBA" id="ARBA00022723"/>
    </source>
</evidence>
<sequence>MRTASVIVDLPTRQTNQPFTYLIPDDLLDFNLLGHRVRVPFGKRNLMGYVVAVGQSERSDFQLKKIESIIDEKPVLNSEMLKLSEWLSNYVFSYRVQVIQTILPNAFKPKYLKGLKIVDQVLEKIKENIFLNNQEIEFLPKNYTPEQIKVINSLIRQGKIVQTTTIEKKNKGKKVKVLSNNLNDNDIATNLNKKSLSDSQKKLLIFLSGHRDGFFQVKELAEILDISKSTILTAEKKSWLKKSEVRMTRNPVKKIAVTKTNAVELNSDQKKVFNSVESAITKNENKTFLLEGITGSGKTEVYLQLIEKTIAQGKTALLLVPEIALTPQMIRLVKSRFLDSVALLHSGLSDGERLDQWEEIRDGKIKIVIGTRSAVFSPLTNIGLIIMDEEHETNYKQEDNPRYHARDIALWRAKYHQAVTLLGSATPSLESRARAQKGIFKLLTMNHRAVSGAKLPDVSIVDMREVWQKEHADNDFSPTLLKKIEERKENHEQTILLLNRRGFSSFVMCRNCGYVPRCPNCNLSLTLHMDSHSLKCHYCGYEEAIPKKCPVCGSPQIRYVGTGTEKIETKLNSLVNGIRVARLDQDTTKRKGSLEKILRDFGKGNYDVLLGTQMVAKGLDFPDVTLVGVINADIGLNLPDFRSGEKTFQLLTQVAGRSGRAGKTGEVIIQTFNPDNYAIKLAADQNYEGFYKTEMSIRHIADYSPYYYTIQVGIDGPDQFPASRAIDEVAEFIKPKLAKETIVLGPTPKAIAKLRNRYYFQIILKYKKDPNIESTLSELQTVFGEKLPKDIYLSIDRDPVSFI</sequence>
<dbReference type="EC" id="5.6.2.4" evidence="12"/>
<comment type="similarity">
    <text evidence="12">Belongs to the helicase family. PriA subfamily.</text>
</comment>
<dbReference type="FunFam" id="3.40.1440.60:FF:000001">
    <property type="entry name" value="Primosomal protein N"/>
    <property type="match status" value="1"/>
</dbReference>
<keyword evidence="4 12" id="KW-0547">Nucleotide-binding</keyword>
<dbReference type="GO" id="GO:0005524">
    <property type="term" value="F:ATP binding"/>
    <property type="evidence" value="ECO:0007669"/>
    <property type="project" value="UniProtKB-UniRule"/>
</dbReference>
<comment type="function">
    <text evidence="12">Initiates the restart of stalled replication forks, which reloads the replicative helicase on sites other than the origin of replication. Recognizes and binds to abandoned replication forks and remodels them to uncover a helicase loading site. Promotes assembly of the primosome at these replication forks.</text>
</comment>
<organism evidence="15 16">
    <name type="scientific">Oenococcus oeni</name>
    <name type="common">Leuconostoc oenos</name>
    <dbReference type="NCBI Taxonomy" id="1247"/>
    <lineage>
        <taxon>Bacteria</taxon>
        <taxon>Bacillati</taxon>
        <taxon>Bacillota</taxon>
        <taxon>Bacilli</taxon>
        <taxon>Lactobacillales</taxon>
        <taxon>Lactobacillaceae</taxon>
        <taxon>Oenococcus</taxon>
    </lineage>
</organism>
<dbReference type="InterPro" id="IPR005259">
    <property type="entry name" value="PriA"/>
</dbReference>
<dbReference type="Gene3D" id="3.40.50.300">
    <property type="entry name" value="P-loop containing nucleotide triphosphate hydrolases"/>
    <property type="match status" value="2"/>
</dbReference>
<dbReference type="Pfam" id="PF00271">
    <property type="entry name" value="Helicase_C"/>
    <property type="match status" value="1"/>
</dbReference>
<dbReference type="GO" id="GO:1990077">
    <property type="term" value="C:primosome complex"/>
    <property type="evidence" value="ECO:0007669"/>
    <property type="project" value="UniProtKB-UniRule"/>
</dbReference>
<feature type="binding site" evidence="12">
    <location>
        <position position="552"/>
    </location>
    <ligand>
        <name>Zn(2+)</name>
        <dbReference type="ChEBI" id="CHEBI:29105"/>
        <label>1</label>
    </ligand>
</feature>
<evidence type="ECO:0000256" key="1">
    <source>
        <dbReference type="ARBA" id="ARBA00022515"/>
    </source>
</evidence>
<feature type="binding site" evidence="12">
    <location>
        <position position="549"/>
    </location>
    <ligand>
        <name>Zn(2+)</name>
        <dbReference type="ChEBI" id="CHEBI:29105"/>
        <label>1</label>
    </ligand>
</feature>
<dbReference type="Gene3D" id="3.40.1440.60">
    <property type="entry name" value="PriA, 3(prime) DNA-binding domain"/>
    <property type="match status" value="1"/>
</dbReference>
<dbReference type="InterPro" id="IPR041236">
    <property type="entry name" value="PriA_C"/>
</dbReference>
<name>A0AAJ2UC08_OENOE</name>
<dbReference type="NCBIfam" id="TIGR00595">
    <property type="entry name" value="priA"/>
    <property type="match status" value="1"/>
</dbReference>
<feature type="domain" description="Helicase C-terminal" evidence="14">
    <location>
        <begin position="544"/>
        <end position="698"/>
    </location>
</feature>
<evidence type="ECO:0000256" key="4">
    <source>
        <dbReference type="ARBA" id="ARBA00022741"/>
    </source>
</evidence>
<dbReference type="HAMAP" id="MF_00983">
    <property type="entry name" value="PriA"/>
    <property type="match status" value="1"/>
</dbReference>
<dbReference type="PANTHER" id="PTHR30580">
    <property type="entry name" value="PRIMOSOMAL PROTEIN N"/>
    <property type="match status" value="1"/>
</dbReference>
<dbReference type="FunFam" id="3.40.50.300:FF:000489">
    <property type="entry name" value="Primosome assembly protein PriA"/>
    <property type="match status" value="1"/>
</dbReference>
<reference evidence="15" key="1">
    <citation type="submission" date="2019-10" db="EMBL/GenBank/DDBJ databases">
        <title>Malate fermentation in French cider.</title>
        <authorList>
            <person name="Cousin F.J."/>
            <person name="Medina Fernandez S."/>
            <person name="Misery B."/>
            <person name="Laplace J.-M."/>
            <person name="Cretenet M."/>
        </authorList>
    </citation>
    <scope>NUCLEOTIDE SEQUENCE</scope>
    <source>
        <strain evidence="15">UCMA15129</strain>
    </source>
</reference>
<evidence type="ECO:0000256" key="12">
    <source>
        <dbReference type="HAMAP-Rule" id="MF_00983"/>
    </source>
</evidence>
<dbReference type="SMART" id="SM00490">
    <property type="entry name" value="HELICc"/>
    <property type="match status" value="1"/>
</dbReference>
<dbReference type="RefSeq" id="WP_071435661.1">
    <property type="nucleotide sequence ID" value="NZ_MLON01000088.1"/>
</dbReference>
<dbReference type="Proteomes" id="UP001281024">
    <property type="component" value="Unassembled WGS sequence"/>
</dbReference>
<evidence type="ECO:0000259" key="14">
    <source>
        <dbReference type="PROSITE" id="PS51194"/>
    </source>
</evidence>
<dbReference type="InterPro" id="IPR041222">
    <property type="entry name" value="PriA_3primeBD"/>
</dbReference>
<keyword evidence="7 12" id="KW-0862">Zinc</keyword>
<dbReference type="InterPro" id="IPR011545">
    <property type="entry name" value="DEAD/DEAH_box_helicase_dom"/>
</dbReference>
<evidence type="ECO:0000256" key="8">
    <source>
        <dbReference type="ARBA" id="ARBA00022840"/>
    </source>
</evidence>
<keyword evidence="2 12" id="KW-0235">DNA replication</keyword>
<dbReference type="PROSITE" id="PS51194">
    <property type="entry name" value="HELICASE_CTER"/>
    <property type="match status" value="1"/>
</dbReference>
<evidence type="ECO:0000256" key="5">
    <source>
        <dbReference type="ARBA" id="ARBA00022801"/>
    </source>
</evidence>
<evidence type="ECO:0000256" key="10">
    <source>
        <dbReference type="ARBA" id="ARBA00023235"/>
    </source>
</evidence>
<dbReference type="Pfam" id="PF00270">
    <property type="entry name" value="DEAD"/>
    <property type="match status" value="1"/>
</dbReference>
<keyword evidence="9 12" id="KW-0238">DNA-binding</keyword>
<dbReference type="GO" id="GO:0006270">
    <property type="term" value="P:DNA replication initiation"/>
    <property type="evidence" value="ECO:0007669"/>
    <property type="project" value="TreeGrafter"/>
</dbReference>
<evidence type="ECO:0000256" key="7">
    <source>
        <dbReference type="ARBA" id="ARBA00022833"/>
    </source>
</evidence>
<dbReference type="SMART" id="SM00487">
    <property type="entry name" value="DEXDc"/>
    <property type="match status" value="1"/>
</dbReference>
<dbReference type="GO" id="GO:0008270">
    <property type="term" value="F:zinc ion binding"/>
    <property type="evidence" value="ECO:0007669"/>
    <property type="project" value="UniProtKB-UniRule"/>
</dbReference>
<dbReference type="GO" id="GO:0043138">
    <property type="term" value="F:3'-5' DNA helicase activity"/>
    <property type="evidence" value="ECO:0007669"/>
    <property type="project" value="UniProtKB-EC"/>
</dbReference>
<comment type="caution">
    <text evidence="15">The sequence shown here is derived from an EMBL/GenBank/DDBJ whole genome shotgun (WGS) entry which is preliminary data.</text>
</comment>
<feature type="binding site" evidence="12">
    <location>
        <position position="521"/>
    </location>
    <ligand>
        <name>Zn(2+)</name>
        <dbReference type="ChEBI" id="CHEBI:29105"/>
        <label>2</label>
    </ligand>
</feature>
<evidence type="ECO:0000313" key="15">
    <source>
        <dbReference type="EMBL" id="MDV7715820.1"/>
    </source>
</evidence>
<accession>A0AAJ2UC08</accession>
<keyword evidence="6 12" id="KW-0347">Helicase</keyword>
<feature type="domain" description="Helicase ATP-binding" evidence="13">
    <location>
        <begin position="279"/>
        <end position="445"/>
    </location>
</feature>
<dbReference type="SUPFAM" id="SSF52540">
    <property type="entry name" value="P-loop containing nucleoside triphosphate hydrolases"/>
    <property type="match status" value="1"/>
</dbReference>
<keyword evidence="1 12" id="KW-0639">Primosome</keyword>
<dbReference type="GO" id="GO:0003677">
    <property type="term" value="F:DNA binding"/>
    <property type="evidence" value="ECO:0007669"/>
    <property type="project" value="UniProtKB-UniRule"/>
</dbReference>
<gene>
    <name evidence="12 15" type="primary">priA</name>
    <name evidence="15" type="ORF">GA838_08790</name>
</gene>
<feature type="binding site" evidence="12">
    <location>
        <position position="512"/>
    </location>
    <ligand>
        <name>Zn(2+)</name>
        <dbReference type="ChEBI" id="CHEBI:29105"/>
        <label>1</label>
    </ligand>
</feature>
<keyword evidence="10 12" id="KW-0413">Isomerase</keyword>
<dbReference type="InterPro" id="IPR040498">
    <property type="entry name" value="PriA_CRR"/>
</dbReference>
<dbReference type="Pfam" id="PF18074">
    <property type="entry name" value="PriA_C"/>
    <property type="match status" value="1"/>
</dbReference>
<evidence type="ECO:0000256" key="6">
    <source>
        <dbReference type="ARBA" id="ARBA00022806"/>
    </source>
</evidence>
<dbReference type="PROSITE" id="PS51192">
    <property type="entry name" value="HELICASE_ATP_BIND_1"/>
    <property type="match status" value="1"/>
</dbReference>